<dbReference type="Proteomes" id="UP000189670">
    <property type="component" value="Unassembled WGS sequence"/>
</dbReference>
<dbReference type="SUPFAM" id="SSF63825">
    <property type="entry name" value="YWTD domain"/>
    <property type="match status" value="2"/>
</dbReference>
<dbReference type="PROSITE" id="PS51125">
    <property type="entry name" value="NHL"/>
    <property type="match status" value="4"/>
</dbReference>
<proteinExistence type="predicted"/>
<dbReference type="SUPFAM" id="SSF63829">
    <property type="entry name" value="Calcium-dependent phosphotriesterase"/>
    <property type="match status" value="1"/>
</dbReference>
<evidence type="ECO:0000313" key="3">
    <source>
        <dbReference type="EMBL" id="ETR72857.1"/>
    </source>
</evidence>
<comment type="caution">
    <text evidence="3">The sequence shown here is derived from an EMBL/GenBank/DDBJ whole genome shotgun (WGS) entry which is preliminary data.</text>
</comment>
<dbReference type="InterPro" id="IPR011042">
    <property type="entry name" value="6-blade_b-propeller_TolB-like"/>
</dbReference>
<sequence>MDATAYSAMVLPGEPYNYSMSINNTSSATDTFELSLTGEDFVYSIRNATDTANIDSLLVNGNSRESFIVKVQAIYSDLISNGHMDSVTINANSQSNKALSDTVCLTSTTPVYSFDLQQISSNSMAIASQVKDYKIELTNTGSYTDTYNLRISGGNWKYIIRNEFDNAVINEITLDHDSKGVFIVRQYVPETLSNGETESFTINAFSQSWPPANQKIVMTTSTPTFAFSLTNVTSTANVYPGQSYLYPFETKNDGTTLDTYYLSISNSNWLCEFRNVSDTATIDRISLNANENATVFLKVTVPLTDISNGQSDTATVVVSSHGGSMTRSTQVVTHTPNFGFNMSSLSNNTRVQPGQTAHYAFCLTNTALVSDTFILELAGGSFQYNISNADDTANIKAISINGECTNTFLVRVSAPQTVDVNGASDTITVRAISQGNKSLVQEIEVETTIPSFSFNAKALTDNAVVNVGQIYHFPIEVKNTGSSYDTYNLSLNNGTWSYTIRNYSDTADINTITIASGVTDQFLVKVTIPSSGIGNNQTDVVNCHLTSQGNTSVQSIPVQLTTTTPLIAYTMQALTNHTLVYPNKSYQYPIQISNNGLALDTYDLYVTSGNFSYTIRNHQNTATITEISVNAGMTETFYVNVSVPYTNATDDTVHTQSISQNNPSISQSISITTTTPTFGFSLQKTTSDATVYPGQSLNYQFELPNLSSYADAFDLSITGGAWNYDIRDISNTGTISSISVGAGVSMTFLVNVTVPYTGVANGGSDSITVLAVSQGNNQLSQNVIATTHTPTFSFSIQNITGNASADLDQTIHYQCQVQNTGTTMDTYDLSVTGGSWSYTIRNAESTGTISHVTADAGYTVVFFVQLTIPSGVSSGDTDSITVSAISQGNPSLANHLTTTTTVNNANTPPVISSISDQTTMKNMATNIMSFTATDSETASENLLLTITSSNQIIVPDDYLLCESEFGQYSLVAMPAFNQTGTVVITVTISDTGELAASRSFNLTVSDVDYSLYTFENHQSADVVLGQPDFSSNASGETSSTFKNSVSVAIDPTTGKVFVSDRNNNRILRFSAVSAAISGSSAEAVLGQTNFTSVLANRGGSVSANTLNYVNGIYIDPFGHLWVADSYNHRILCFKNASSKTNGSDADLVMGQPDFTSNTAGTSQSKMNTPISVWLDPAGILWVAEYLNHRVLRFDDAASKVNGANADGVLGQANFTSATPGTSQTTMNYPAGVYVNNSDILFVAEHHNSRVLMFENASLKSNSANADKVFGQPNFTSNTSLTTAENFNGCVHAIMDHAGRLYVSNTKNNRIIIFNDILSKESGAPADYVLGQADFMTGTANTGGISDKTLYDNQWLFFDKVNHHLWIGDYGNHRVLRYSMLPNTAPVISPISDQTTLEDMATGIISFTATDNETSSNNLIISMSSSNQTIVPDDYLLYESDSGQYSVVVTPAFNQAGTVEISVKMTDSAGSSTSTSFSLTVNSVDDYSYTWENNQAADVVLGQSDFTSNGSGATDSTFKNPVSIAIDPITDKVFIGDRENNRILRFSSSDAAVNGSAAEAVLGQTNFTSVLANRGGNVSASTLYNVNGIYVDSFGHLWVSDRGNNRIVCFKNASSKANGADADLVLGQPDFTTNTAGITQSKMNEPHAVWLCPAGKLWVADFTNHRVLRFDNVSSKVNGANADGVLGQTVFTSATPGTTRNTMYYPVGVFVDHSDNLFVADHHNSRVLIFENASLKINGANADKVLGQPDFISNTPLVTSTNFNNCINVDMDQSGRLYVSDKGNNRIMIFNDFSKLSNGAAADIVLGQPDFTTGTGNTGGISNKTLYHNHWIFFDKLNHHLWAGEYSNNRVLRYSMKTNTAPVISQISHQTTLEDTGTGIISFTATDNESASNDLIISMSSSNQTIVPDDYLLYESDSGQYSLVVTPAFNQTGTVAISVTVTDTAGTSSSTSFNLTVNAVDDSSHTWENNKAADIVLGQSNFTSNNSGTTDSTFNNPSSIAIDPTTGKVFVGDRMNNRILRFSSASAAINGSSAEAVFGQSDFNSGLANRGGGVAANTLNFVDGIWMDSFGHLWVCDRNNHRILRFNHASSKSTGANADFVLGQPDFTSGTARTTQNGLNWPADVWIDPAGRLWVADVANQRVLRFDNVASKSIFANADAVLGQAGFTTSTSGVTQNKFVSHTGIKGDNAGNLYVADLENSRVLVFENAALKSNGANADRVLGQSNFVSNAKVTSINGFNRNPSLALDNAGRLYVSDYENNRVLIFNDCNNKSNGANADNVLGQPDFTSGAINNGGISNSSLSGPHWMFFDNVNNHLWVADYGNHRVLRYGMIKNTSPVLTDFHFVSPENISFTLLDPEGQTVSLTITSSDQSIIADSNIIIQGESGNTASYETISDIAQSVSLQLTQESSVHNFATLTFTASSSGGTVTETINVIVSPNGSGNALSFDGINDYVTLGTNIGNQLSGGTEITIEFWFKGSVFQSAIRIQNVGFPYIVSGWRPSDPVHQVSTDGGIDGVSCGAKNVITDGNWHHLAMTWQKNTTNGFKSYLDGILVDQRDSSNVNLPVFQTSIPTWAHIQAFLNS</sequence>
<dbReference type="Gene3D" id="2.120.10.30">
    <property type="entry name" value="TolB, C-terminal domain"/>
    <property type="match status" value="2"/>
</dbReference>
<dbReference type="PANTHER" id="PTHR24104:SF25">
    <property type="entry name" value="PROTEIN LIN-41"/>
    <property type="match status" value="1"/>
</dbReference>
<dbReference type="PANTHER" id="PTHR24104">
    <property type="entry name" value="E3 UBIQUITIN-PROTEIN LIGASE NHLRC1-RELATED"/>
    <property type="match status" value="1"/>
</dbReference>
<evidence type="ECO:0000256" key="1">
    <source>
        <dbReference type="ARBA" id="ARBA00022737"/>
    </source>
</evidence>
<feature type="repeat" description="NHL" evidence="2">
    <location>
        <begin position="1582"/>
        <end position="1612"/>
    </location>
</feature>
<dbReference type="InterPro" id="IPR001258">
    <property type="entry name" value="NHL_repeat"/>
</dbReference>
<protein>
    <submittedName>
        <fullName evidence="3">Uncharacterized protein</fullName>
    </submittedName>
</protein>
<feature type="repeat" description="NHL" evidence="2">
    <location>
        <begin position="1987"/>
        <end position="2024"/>
    </location>
</feature>
<evidence type="ECO:0000313" key="4">
    <source>
        <dbReference type="Proteomes" id="UP000189670"/>
    </source>
</evidence>
<feature type="repeat" description="NHL" evidence="2">
    <location>
        <begin position="1095"/>
        <end position="1136"/>
    </location>
</feature>
<dbReference type="SUPFAM" id="SSF49313">
    <property type="entry name" value="Cadherin-like"/>
    <property type="match status" value="1"/>
</dbReference>
<dbReference type="Gene3D" id="2.40.10.500">
    <property type="match status" value="7"/>
</dbReference>
<organism evidence="3 4">
    <name type="scientific">Candidatus Magnetoglobus multicellularis str. Araruama</name>
    <dbReference type="NCBI Taxonomy" id="890399"/>
    <lineage>
        <taxon>Bacteria</taxon>
        <taxon>Pseudomonadati</taxon>
        <taxon>Thermodesulfobacteriota</taxon>
        <taxon>Desulfobacteria</taxon>
        <taxon>Desulfobacterales</taxon>
        <taxon>Desulfobacteraceae</taxon>
        <taxon>Candidatus Magnetoglobus</taxon>
    </lineage>
</organism>
<dbReference type="CDD" id="cd05819">
    <property type="entry name" value="NHL"/>
    <property type="match status" value="3"/>
</dbReference>
<gene>
    <name evidence="3" type="ORF">OMM_07294</name>
</gene>
<evidence type="ECO:0000256" key="2">
    <source>
        <dbReference type="PROSITE-ProRule" id="PRU00504"/>
    </source>
</evidence>
<reference evidence="4" key="1">
    <citation type="submission" date="2012-11" db="EMBL/GenBank/DDBJ databases">
        <authorList>
            <person name="Lucero-Rivera Y.E."/>
            <person name="Tovar-Ramirez D."/>
        </authorList>
    </citation>
    <scope>NUCLEOTIDE SEQUENCE [LARGE SCALE GENOMIC DNA]</scope>
    <source>
        <strain evidence="4">Araruama</strain>
    </source>
</reference>
<name>A0A1V1PD92_9BACT</name>
<dbReference type="SUPFAM" id="SSF49899">
    <property type="entry name" value="Concanavalin A-like lectins/glucanases"/>
    <property type="match status" value="1"/>
</dbReference>
<accession>A0A1V1PD92</accession>
<dbReference type="SUPFAM" id="SSF101898">
    <property type="entry name" value="NHL repeat"/>
    <property type="match status" value="2"/>
</dbReference>
<dbReference type="InterPro" id="IPR013320">
    <property type="entry name" value="ConA-like_dom_sf"/>
</dbReference>
<dbReference type="GO" id="GO:0008270">
    <property type="term" value="F:zinc ion binding"/>
    <property type="evidence" value="ECO:0007669"/>
    <property type="project" value="UniProtKB-KW"/>
</dbReference>
<keyword evidence="1" id="KW-0677">Repeat</keyword>
<dbReference type="GO" id="GO:0016020">
    <property type="term" value="C:membrane"/>
    <property type="evidence" value="ECO:0007669"/>
    <property type="project" value="InterPro"/>
</dbReference>
<feature type="repeat" description="NHL" evidence="2">
    <location>
        <begin position="1511"/>
        <end position="1548"/>
    </location>
</feature>
<dbReference type="Gene3D" id="2.60.40.10">
    <property type="entry name" value="Immunoglobulins"/>
    <property type="match status" value="3"/>
</dbReference>
<dbReference type="GO" id="GO:0005509">
    <property type="term" value="F:calcium ion binding"/>
    <property type="evidence" value="ECO:0007669"/>
    <property type="project" value="InterPro"/>
</dbReference>
<dbReference type="Gene3D" id="2.60.120.200">
    <property type="match status" value="1"/>
</dbReference>
<dbReference type="InterPro" id="IPR050952">
    <property type="entry name" value="TRIM-NHL_E3_ligases"/>
</dbReference>
<dbReference type="InterPro" id="IPR015919">
    <property type="entry name" value="Cadherin-like_sf"/>
</dbReference>
<dbReference type="InterPro" id="IPR013783">
    <property type="entry name" value="Ig-like_fold"/>
</dbReference>
<dbReference type="EMBL" id="ATBP01000106">
    <property type="protein sequence ID" value="ETR72857.1"/>
    <property type="molecule type" value="Genomic_DNA"/>
</dbReference>
<dbReference type="Pfam" id="PF01436">
    <property type="entry name" value="NHL"/>
    <property type="match status" value="2"/>
</dbReference>